<dbReference type="GO" id="GO:0005694">
    <property type="term" value="C:chromosome"/>
    <property type="evidence" value="ECO:0007669"/>
    <property type="project" value="TreeGrafter"/>
</dbReference>
<dbReference type="PROSITE" id="PS00690">
    <property type="entry name" value="DEAH_ATP_HELICASE"/>
    <property type="match status" value="1"/>
</dbReference>
<keyword evidence="7" id="KW-0238">DNA-binding</keyword>
<dbReference type="PROSITE" id="PS51192">
    <property type="entry name" value="HELICASE_ATP_BIND_1"/>
    <property type="match status" value="1"/>
</dbReference>
<protein>
    <recommendedName>
        <fullName evidence="11">ATP-dependent DNA helicase</fullName>
        <ecNumber evidence="11">5.6.2.4</ecNumber>
    </recommendedName>
</protein>
<keyword evidence="6 11" id="KW-0067">ATP-binding</keyword>
<dbReference type="InterPro" id="IPR002464">
    <property type="entry name" value="DNA/RNA_helicase_DEAH_CS"/>
</dbReference>
<evidence type="ECO:0000313" key="15">
    <source>
        <dbReference type="EMBL" id="KZT18931.1"/>
    </source>
</evidence>
<keyword evidence="9 11" id="KW-0539">Nucleus</keyword>
<accession>A0A165MY88</accession>
<dbReference type="InterPro" id="IPR027417">
    <property type="entry name" value="P-loop_NTPase"/>
</dbReference>
<dbReference type="InParanoid" id="A0A165MY88"/>
<dbReference type="GO" id="GO:0016887">
    <property type="term" value="F:ATP hydrolysis activity"/>
    <property type="evidence" value="ECO:0007669"/>
    <property type="project" value="RHEA"/>
</dbReference>
<dbReference type="SUPFAM" id="SSF52540">
    <property type="entry name" value="P-loop containing nucleoside triphosphate hydrolases"/>
    <property type="match status" value="1"/>
</dbReference>
<keyword evidence="8" id="KW-0413">Isomerase</keyword>
<dbReference type="FunFam" id="3.40.50.300:FF:001544">
    <property type="entry name" value="ATP-dependent DNA helicase"/>
    <property type="match status" value="1"/>
</dbReference>
<comment type="similarity">
    <text evidence="1 11">Belongs to the helicase family. RecQ subfamily.</text>
</comment>
<comment type="subcellular location">
    <subcellularLocation>
        <location evidence="11">Nucleus</location>
    </subcellularLocation>
</comment>
<feature type="compositionally biased region" description="Acidic residues" evidence="12">
    <location>
        <begin position="684"/>
        <end position="693"/>
    </location>
</feature>
<evidence type="ECO:0000256" key="7">
    <source>
        <dbReference type="ARBA" id="ARBA00023125"/>
    </source>
</evidence>
<organism evidence="15 16">
    <name type="scientific">Neolentinus lepideus HHB14362 ss-1</name>
    <dbReference type="NCBI Taxonomy" id="1314782"/>
    <lineage>
        <taxon>Eukaryota</taxon>
        <taxon>Fungi</taxon>
        <taxon>Dikarya</taxon>
        <taxon>Basidiomycota</taxon>
        <taxon>Agaricomycotina</taxon>
        <taxon>Agaricomycetes</taxon>
        <taxon>Gloeophyllales</taxon>
        <taxon>Gloeophyllaceae</taxon>
        <taxon>Neolentinus</taxon>
    </lineage>
</organism>
<evidence type="ECO:0000256" key="5">
    <source>
        <dbReference type="ARBA" id="ARBA00022806"/>
    </source>
</evidence>
<evidence type="ECO:0000256" key="11">
    <source>
        <dbReference type="RuleBase" id="RU364117"/>
    </source>
</evidence>
<keyword evidence="16" id="KW-1185">Reference proteome</keyword>
<feature type="domain" description="Helicase ATP-binding" evidence="13">
    <location>
        <begin position="68"/>
        <end position="251"/>
    </location>
</feature>
<dbReference type="InterPro" id="IPR014001">
    <property type="entry name" value="Helicase_ATP-bd"/>
</dbReference>
<keyword evidence="3 11" id="KW-0547">Nucleotide-binding</keyword>
<dbReference type="PANTHER" id="PTHR13710">
    <property type="entry name" value="DNA HELICASE RECQ FAMILY MEMBER"/>
    <property type="match status" value="1"/>
</dbReference>
<dbReference type="GO" id="GO:0005524">
    <property type="term" value="F:ATP binding"/>
    <property type="evidence" value="ECO:0007669"/>
    <property type="project" value="UniProtKB-KW"/>
</dbReference>
<evidence type="ECO:0000256" key="1">
    <source>
        <dbReference type="ARBA" id="ARBA00005446"/>
    </source>
</evidence>
<dbReference type="GO" id="GO:0043138">
    <property type="term" value="F:3'-5' DNA helicase activity"/>
    <property type="evidence" value="ECO:0007669"/>
    <property type="project" value="UniProtKB-EC"/>
</dbReference>
<dbReference type="SMART" id="SM00490">
    <property type="entry name" value="HELICc"/>
    <property type="match status" value="1"/>
</dbReference>
<dbReference type="Gene3D" id="1.10.10.10">
    <property type="entry name" value="Winged helix-like DNA-binding domain superfamily/Winged helix DNA-binding domain"/>
    <property type="match status" value="1"/>
</dbReference>
<comment type="catalytic activity">
    <reaction evidence="11">
        <text>ATP + H2O = ADP + phosphate + H(+)</text>
        <dbReference type="Rhea" id="RHEA:13065"/>
        <dbReference type="ChEBI" id="CHEBI:15377"/>
        <dbReference type="ChEBI" id="CHEBI:15378"/>
        <dbReference type="ChEBI" id="CHEBI:30616"/>
        <dbReference type="ChEBI" id="CHEBI:43474"/>
        <dbReference type="ChEBI" id="CHEBI:456216"/>
    </reaction>
</comment>
<evidence type="ECO:0000256" key="8">
    <source>
        <dbReference type="ARBA" id="ARBA00023235"/>
    </source>
</evidence>
<keyword evidence="2" id="KW-0479">Metal-binding</keyword>
<dbReference type="GO" id="GO:0009378">
    <property type="term" value="F:four-way junction helicase activity"/>
    <property type="evidence" value="ECO:0007669"/>
    <property type="project" value="TreeGrafter"/>
</dbReference>
<dbReference type="GO" id="GO:0000724">
    <property type="term" value="P:double-strand break repair via homologous recombination"/>
    <property type="evidence" value="ECO:0007669"/>
    <property type="project" value="TreeGrafter"/>
</dbReference>
<dbReference type="InterPro" id="IPR032284">
    <property type="entry name" value="RecQ_Zn-bd"/>
</dbReference>
<dbReference type="GO" id="GO:0046872">
    <property type="term" value="F:metal ion binding"/>
    <property type="evidence" value="ECO:0007669"/>
    <property type="project" value="UniProtKB-KW"/>
</dbReference>
<keyword evidence="5 11" id="KW-0347">Helicase</keyword>
<feature type="region of interest" description="Disordered" evidence="12">
    <location>
        <begin position="634"/>
        <end position="734"/>
    </location>
</feature>
<dbReference type="EC" id="5.6.2.4" evidence="11"/>
<dbReference type="GO" id="GO:0005737">
    <property type="term" value="C:cytoplasm"/>
    <property type="evidence" value="ECO:0007669"/>
    <property type="project" value="TreeGrafter"/>
</dbReference>
<keyword evidence="4 11" id="KW-0378">Hydrolase</keyword>
<sequence length="734" mass="81811">MRDSLVGQRRSLVQQLNQSRIARSAAGPSGKDCIDYNTTNFEWTHELKARMKKVFGIDNFRLCQRGVCNANMDGRDIVCVMPTGGGKSLTYQLPALLARGCTLVISPLISLIQDQIMHLQEAGVEAVMLTGSVSGEETKQIYTRLTSSAGTSDGALSREIKLLYVTPEKFSQNKRLQNMLTKVAEAGKLARIVIDEAHCVSQLGHDFRPDYQKLSLLRQLFPTVPILALSATCPPKVLGDLLKTLKLQAVVDSQCAPVKGTVYFNSPLYKKNLHYSVRPKPSSAQAVIKAMAEYILEYHPKESGIIYCLAKKDAATVAQELYDASGEKIRTGVYHADIPELDKERLHKRWRKGEIQVVCATIAFGLGIDKGDVRFVLHHSKSMEGFYQESGRAGRDGKDSDCVLYYRAQDAARLSGMVCGDREGQPKVHDMLRFAHDLTRCRKIQFANYFSMSSHVSLSSWVAEGEDALARCGHCDNCMRHPQTLEEKDVTLEAWQILRIAEAIKKGTGLETLNKLVDLVRGTGGGCFEAKVGETKHRRGKGKDTEKTWLDLDKIAGGKVNLCKEDTERLLVELLLSQYLIEEYKSTAYTINVYVSPGPRAISLTRWTREEVERQTQSRIRCYFLTKSKRKSEANGFGTNVVPHGTGSRNKRKPDRITISDGEGDDGGEDVSNEPNIPLSDVVIQDDEEDEDWAFSYRETRPPAKKARRSGTSTSASTRKPLNPHNDIIELLSD</sequence>
<evidence type="ECO:0000259" key="14">
    <source>
        <dbReference type="PROSITE" id="PS51194"/>
    </source>
</evidence>
<evidence type="ECO:0000256" key="10">
    <source>
        <dbReference type="ARBA" id="ARBA00034617"/>
    </source>
</evidence>
<name>A0A165MY88_9AGAM</name>
<feature type="compositionally biased region" description="Low complexity" evidence="12">
    <location>
        <begin position="710"/>
        <end position="719"/>
    </location>
</feature>
<dbReference type="NCBIfam" id="TIGR00614">
    <property type="entry name" value="recQ_fam"/>
    <property type="match status" value="1"/>
</dbReference>
<dbReference type="InterPro" id="IPR036388">
    <property type="entry name" value="WH-like_DNA-bd_sf"/>
</dbReference>
<feature type="domain" description="Helicase C-terminal" evidence="14">
    <location>
        <begin position="290"/>
        <end position="439"/>
    </location>
</feature>
<dbReference type="SMART" id="SM00487">
    <property type="entry name" value="DEXDc"/>
    <property type="match status" value="1"/>
</dbReference>
<dbReference type="STRING" id="1314782.A0A165MY88"/>
<evidence type="ECO:0000313" key="16">
    <source>
        <dbReference type="Proteomes" id="UP000076761"/>
    </source>
</evidence>
<feature type="compositionally biased region" description="Acidic residues" evidence="12">
    <location>
        <begin position="662"/>
        <end position="672"/>
    </location>
</feature>
<dbReference type="Gene3D" id="3.40.50.300">
    <property type="entry name" value="P-loop containing nucleotide triphosphate hydrolases"/>
    <property type="match status" value="2"/>
</dbReference>
<dbReference type="GO" id="GO:0005634">
    <property type="term" value="C:nucleus"/>
    <property type="evidence" value="ECO:0007669"/>
    <property type="project" value="UniProtKB-SubCell"/>
</dbReference>
<dbReference type="Pfam" id="PF00270">
    <property type="entry name" value="DEAD"/>
    <property type="match status" value="1"/>
</dbReference>
<evidence type="ECO:0000256" key="12">
    <source>
        <dbReference type="SAM" id="MobiDB-lite"/>
    </source>
</evidence>
<dbReference type="GO" id="GO:0003677">
    <property type="term" value="F:DNA binding"/>
    <property type="evidence" value="ECO:0007669"/>
    <property type="project" value="UniProtKB-KW"/>
</dbReference>
<dbReference type="CDD" id="cd18794">
    <property type="entry name" value="SF2_C_RecQ"/>
    <property type="match status" value="1"/>
</dbReference>
<dbReference type="Proteomes" id="UP000076761">
    <property type="component" value="Unassembled WGS sequence"/>
</dbReference>
<dbReference type="Pfam" id="PF16124">
    <property type="entry name" value="RecQ_Zn_bind"/>
    <property type="match status" value="1"/>
</dbReference>
<dbReference type="AlphaFoldDB" id="A0A165MY88"/>
<dbReference type="EMBL" id="KV425656">
    <property type="protein sequence ID" value="KZT18931.1"/>
    <property type="molecule type" value="Genomic_DNA"/>
</dbReference>
<proteinExistence type="inferred from homology"/>
<dbReference type="PANTHER" id="PTHR13710:SF105">
    <property type="entry name" value="ATP-DEPENDENT DNA HELICASE Q1"/>
    <property type="match status" value="1"/>
</dbReference>
<evidence type="ECO:0000256" key="9">
    <source>
        <dbReference type="ARBA" id="ARBA00023242"/>
    </source>
</evidence>
<reference evidence="15 16" key="1">
    <citation type="journal article" date="2016" name="Mol. Biol. Evol.">
        <title>Comparative Genomics of Early-Diverging Mushroom-Forming Fungi Provides Insights into the Origins of Lignocellulose Decay Capabilities.</title>
        <authorList>
            <person name="Nagy L.G."/>
            <person name="Riley R."/>
            <person name="Tritt A."/>
            <person name="Adam C."/>
            <person name="Daum C."/>
            <person name="Floudas D."/>
            <person name="Sun H."/>
            <person name="Yadav J.S."/>
            <person name="Pangilinan J."/>
            <person name="Larsson K.H."/>
            <person name="Matsuura K."/>
            <person name="Barry K."/>
            <person name="Labutti K."/>
            <person name="Kuo R."/>
            <person name="Ohm R.A."/>
            <person name="Bhattacharya S.S."/>
            <person name="Shirouzu T."/>
            <person name="Yoshinaga Y."/>
            <person name="Martin F.M."/>
            <person name="Grigoriev I.V."/>
            <person name="Hibbett D.S."/>
        </authorList>
    </citation>
    <scope>NUCLEOTIDE SEQUENCE [LARGE SCALE GENOMIC DNA]</scope>
    <source>
        <strain evidence="15 16">HHB14362 ss-1</strain>
    </source>
</reference>
<evidence type="ECO:0000256" key="6">
    <source>
        <dbReference type="ARBA" id="ARBA00022840"/>
    </source>
</evidence>
<dbReference type="OrthoDB" id="10261556at2759"/>
<dbReference type="PROSITE" id="PS51194">
    <property type="entry name" value="HELICASE_CTER"/>
    <property type="match status" value="1"/>
</dbReference>
<evidence type="ECO:0000256" key="4">
    <source>
        <dbReference type="ARBA" id="ARBA00022801"/>
    </source>
</evidence>
<evidence type="ECO:0000256" key="2">
    <source>
        <dbReference type="ARBA" id="ARBA00022723"/>
    </source>
</evidence>
<comment type="catalytic activity">
    <reaction evidence="10 11">
        <text>Couples ATP hydrolysis with the unwinding of duplex DNA by translocating in the 3'-5' direction.</text>
        <dbReference type="EC" id="5.6.2.4"/>
    </reaction>
</comment>
<dbReference type="InterPro" id="IPR001650">
    <property type="entry name" value="Helicase_C-like"/>
</dbReference>
<gene>
    <name evidence="15" type="ORF">NEOLEDRAFT_1078992</name>
</gene>
<dbReference type="InterPro" id="IPR011545">
    <property type="entry name" value="DEAD/DEAH_box_helicase_dom"/>
</dbReference>
<dbReference type="Pfam" id="PF00271">
    <property type="entry name" value="Helicase_C"/>
    <property type="match status" value="1"/>
</dbReference>
<evidence type="ECO:0000256" key="3">
    <source>
        <dbReference type="ARBA" id="ARBA00022741"/>
    </source>
</evidence>
<dbReference type="InterPro" id="IPR004589">
    <property type="entry name" value="DNA_helicase_ATP-dep_RecQ"/>
</dbReference>
<evidence type="ECO:0000259" key="13">
    <source>
        <dbReference type="PROSITE" id="PS51192"/>
    </source>
</evidence>